<dbReference type="PANTHER" id="PTHR35779">
    <property type="entry name" value="PH-RESPONSE REGULATOR PROTEIN PALH/RIM21"/>
    <property type="match status" value="1"/>
</dbReference>
<dbReference type="PANTHER" id="PTHR35779:SF1">
    <property type="entry name" value="PH-RESPONSE REGULATOR PROTEIN PALH_RIM21"/>
    <property type="match status" value="1"/>
</dbReference>
<name>A0A0G2EFT4_PHACM</name>
<dbReference type="GO" id="GO:0071467">
    <property type="term" value="P:cellular response to pH"/>
    <property type="evidence" value="ECO:0007669"/>
    <property type="project" value="TreeGrafter"/>
</dbReference>
<feature type="region of interest" description="Disordered" evidence="6">
    <location>
        <begin position="413"/>
        <end position="449"/>
    </location>
</feature>
<feature type="compositionally biased region" description="Polar residues" evidence="6">
    <location>
        <begin position="705"/>
        <end position="721"/>
    </location>
</feature>
<feature type="transmembrane region" description="Helical" evidence="7">
    <location>
        <begin position="236"/>
        <end position="260"/>
    </location>
</feature>
<evidence type="ECO:0000256" key="7">
    <source>
        <dbReference type="SAM" id="Phobius"/>
    </source>
</evidence>
<dbReference type="Proteomes" id="UP000053317">
    <property type="component" value="Unassembled WGS sequence"/>
</dbReference>
<proteinExistence type="inferred from homology"/>
<feature type="transmembrane region" description="Helical" evidence="7">
    <location>
        <begin position="205"/>
        <end position="224"/>
    </location>
</feature>
<dbReference type="EMBL" id="LCWF01000087">
    <property type="protein sequence ID" value="KKY21121.1"/>
    <property type="molecule type" value="Genomic_DNA"/>
</dbReference>
<dbReference type="GO" id="GO:0005886">
    <property type="term" value="C:plasma membrane"/>
    <property type="evidence" value="ECO:0007669"/>
    <property type="project" value="TreeGrafter"/>
</dbReference>
<comment type="caution">
    <text evidence="8">The sequence shown here is derived from an EMBL/GenBank/DDBJ whole genome shotgun (WGS) entry which is preliminary data.</text>
</comment>
<evidence type="ECO:0000256" key="3">
    <source>
        <dbReference type="ARBA" id="ARBA00022989"/>
    </source>
</evidence>
<evidence type="ECO:0000256" key="6">
    <source>
        <dbReference type="SAM" id="MobiDB-lite"/>
    </source>
</evidence>
<accession>A0A0G2EFT4</accession>
<feature type="transmembrane region" description="Helical" evidence="7">
    <location>
        <begin position="25"/>
        <end position="44"/>
    </location>
</feature>
<feature type="compositionally biased region" description="Polar residues" evidence="6">
    <location>
        <begin position="636"/>
        <end position="682"/>
    </location>
</feature>
<dbReference type="Pfam" id="PF08733">
    <property type="entry name" value="PalH"/>
    <property type="match status" value="1"/>
</dbReference>
<evidence type="ECO:0000313" key="8">
    <source>
        <dbReference type="EMBL" id="KKY21121.1"/>
    </source>
</evidence>
<evidence type="ECO:0000256" key="5">
    <source>
        <dbReference type="ARBA" id="ARBA00038109"/>
    </source>
</evidence>
<evidence type="ECO:0000256" key="4">
    <source>
        <dbReference type="ARBA" id="ARBA00023136"/>
    </source>
</evidence>
<dbReference type="OrthoDB" id="5393256at2759"/>
<comment type="similarity">
    <text evidence="5">Belongs to the palH/RIM21 family.</text>
</comment>
<feature type="region of interest" description="Disordered" evidence="6">
    <location>
        <begin position="316"/>
        <end position="399"/>
    </location>
</feature>
<reference evidence="8 9" key="1">
    <citation type="submission" date="2015-05" db="EMBL/GenBank/DDBJ databases">
        <title>Distinctive expansion of gene families associated with plant cell wall degradation and secondary metabolism in the genomes of grapevine trunk pathogens.</title>
        <authorList>
            <person name="Lawrence D.P."/>
            <person name="Travadon R."/>
            <person name="Rolshausen P.E."/>
            <person name="Baumgartner K."/>
        </authorList>
    </citation>
    <scope>NUCLEOTIDE SEQUENCE [LARGE SCALE GENOMIC DNA]</scope>
    <source>
        <strain evidence="8">UCRPC4</strain>
    </source>
</reference>
<reference evidence="8 9" key="2">
    <citation type="submission" date="2015-05" db="EMBL/GenBank/DDBJ databases">
        <authorList>
            <person name="Morales-Cruz A."/>
            <person name="Amrine K.C."/>
            <person name="Cantu D."/>
        </authorList>
    </citation>
    <scope>NUCLEOTIDE SEQUENCE [LARGE SCALE GENOMIC DNA]</scope>
    <source>
        <strain evidence="8">UCRPC4</strain>
    </source>
</reference>
<feature type="transmembrane region" description="Helical" evidence="7">
    <location>
        <begin position="163"/>
        <end position="185"/>
    </location>
</feature>
<keyword evidence="9" id="KW-1185">Reference proteome</keyword>
<feature type="region of interest" description="Disordered" evidence="6">
    <location>
        <begin position="548"/>
        <end position="721"/>
    </location>
</feature>
<keyword evidence="3 7" id="KW-1133">Transmembrane helix</keyword>
<evidence type="ECO:0000256" key="1">
    <source>
        <dbReference type="ARBA" id="ARBA00004141"/>
    </source>
</evidence>
<evidence type="ECO:0000256" key="2">
    <source>
        <dbReference type="ARBA" id="ARBA00022692"/>
    </source>
</evidence>
<protein>
    <submittedName>
        <fullName evidence="8">Putative ph signal transduction protein</fullName>
    </submittedName>
</protein>
<comment type="subcellular location">
    <subcellularLocation>
        <location evidence="1">Membrane</location>
        <topology evidence="1">Multi-pass membrane protein</topology>
    </subcellularLocation>
</comment>
<dbReference type="InterPro" id="IPR014844">
    <property type="entry name" value="PalH"/>
</dbReference>
<organism evidence="8 9">
    <name type="scientific">Phaeomoniella chlamydospora</name>
    <name type="common">Phaeoacremonium chlamydosporum</name>
    <dbReference type="NCBI Taxonomy" id="158046"/>
    <lineage>
        <taxon>Eukaryota</taxon>
        <taxon>Fungi</taxon>
        <taxon>Dikarya</taxon>
        <taxon>Ascomycota</taxon>
        <taxon>Pezizomycotina</taxon>
        <taxon>Eurotiomycetes</taxon>
        <taxon>Chaetothyriomycetidae</taxon>
        <taxon>Phaeomoniellales</taxon>
        <taxon>Phaeomoniellaceae</taxon>
        <taxon>Phaeomoniella</taxon>
    </lineage>
</organism>
<keyword evidence="4 7" id="KW-0472">Membrane</keyword>
<keyword evidence="2 7" id="KW-0812">Transmembrane</keyword>
<gene>
    <name evidence="8" type="ORF">UCRPC4_g03817</name>
</gene>
<evidence type="ECO:0000313" key="9">
    <source>
        <dbReference type="Proteomes" id="UP000053317"/>
    </source>
</evidence>
<feature type="compositionally biased region" description="Polar residues" evidence="6">
    <location>
        <begin position="570"/>
        <end position="586"/>
    </location>
</feature>
<sequence>MHGISDNATVDDFRDPFYTSISPQIYALAAASVVSYVLVIMLFITPRTFFVGGPGGGSGFLSRRGFISGSYGNSAVTGVGRRPWLQKIAAVSVAISLTIATADTFKVAQRQYNLGYSDSSAMMDEVTTSLEIRIVRVISDTFLWLAQVQTLIRLFPRHKEKVVIKWLGFALIVTDTLFSILNNFVYYTERTRPRSFRDAISALSYLFELAIGLIYASCIIYFSIAKRRYAYFHPKMRNICIVALLSILSVLIPVVFFVLDITKPDVAGWGDYIRWVGAAAASVVVWEWVERIEALERDERKDGILGREIFDGDEMLEVTPSEEVDRPDQSSDGSDIGKGHSAPQRRRQLRPRVPFQDRCSNGRNALPLTRQPAHGGNKNQQIQPTPPPATITPVSRAETTSVASTQYAVHCHTIGSPSPPIPELPIVSNPPATASTDATSDTSSVDAEKASVNIEVPKTQTQAWADVGYNMLRSIPNPFKRRKASPPAEVASAMREQRQDEPTPPAASAGGKGWALMSKLDAFAQAQRDRLRSHLEGTSIDTTLPVTVIPAQPRGQRTWSPEEFDHANPGSKQLSQGRDGEQSSILPATVLPPLGTQSRSGGSATLGNATPMNPDGIANSVSRRGHLTFSEDETRTVSPSRITGGNNSRHSSYARSRSVSRGPTATSEAFENHSPDVSNGRFSPTDAPVVPSYTMARAPPESARNESAQSLGQSNNGNITG</sequence>
<feature type="region of interest" description="Disordered" evidence="6">
    <location>
        <begin position="478"/>
        <end position="512"/>
    </location>
</feature>
<dbReference type="AlphaFoldDB" id="A0A0G2EFT4"/>
<feature type="compositionally biased region" description="Low complexity" evidence="6">
    <location>
        <begin position="432"/>
        <end position="445"/>
    </location>
</feature>
<feature type="compositionally biased region" description="Polar residues" evidence="6">
    <location>
        <begin position="595"/>
        <end position="611"/>
    </location>
</feature>